<comment type="caution">
    <text evidence="1">The sequence shown here is derived from an EMBL/GenBank/DDBJ whole genome shotgun (WGS) entry which is preliminary data.</text>
</comment>
<dbReference type="AlphaFoldDB" id="A0A9Q3GP92"/>
<gene>
    <name evidence="1" type="ORF">O181_014566</name>
</gene>
<evidence type="ECO:0000313" key="1">
    <source>
        <dbReference type="EMBL" id="MBW0474851.1"/>
    </source>
</evidence>
<protein>
    <submittedName>
        <fullName evidence="1">Uncharacterized protein</fullName>
    </submittedName>
</protein>
<evidence type="ECO:0000313" key="2">
    <source>
        <dbReference type="Proteomes" id="UP000765509"/>
    </source>
</evidence>
<accession>A0A9Q3GP92</accession>
<organism evidence="1 2">
    <name type="scientific">Austropuccinia psidii MF-1</name>
    <dbReference type="NCBI Taxonomy" id="1389203"/>
    <lineage>
        <taxon>Eukaryota</taxon>
        <taxon>Fungi</taxon>
        <taxon>Dikarya</taxon>
        <taxon>Basidiomycota</taxon>
        <taxon>Pucciniomycotina</taxon>
        <taxon>Pucciniomycetes</taxon>
        <taxon>Pucciniales</taxon>
        <taxon>Sphaerophragmiaceae</taxon>
        <taxon>Austropuccinia</taxon>
    </lineage>
</organism>
<keyword evidence="2" id="KW-1185">Reference proteome</keyword>
<sequence>MPLSLPANAMSMRPIMGVKDVAFECGATIHSTPRQSGAKAENCVRGNTMAQGSPESIYKSSSTLARSRHLPPSLQILLSYRKLIENAIALRNCSSYLPSNSGDVAVCTDHQNKVTCPVWSCSGTISRSIHPKKNSTSSIASVGAAQKSSMLISSPPNMRKIPLPARSLLPKGTGAQTTLKVRKSVWLSTLTVPSGSTSIRNKKHVTAKFHHLPSLDHTNEHQDENQSVGLFQFR</sequence>
<reference evidence="1" key="1">
    <citation type="submission" date="2021-03" db="EMBL/GenBank/DDBJ databases">
        <title>Draft genome sequence of rust myrtle Austropuccinia psidii MF-1, a brazilian biotype.</title>
        <authorList>
            <person name="Quecine M.C."/>
            <person name="Pachon D.M.R."/>
            <person name="Bonatelli M.L."/>
            <person name="Correr F.H."/>
            <person name="Franceschini L.M."/>
            <person name="Leite T.F."/>
            <person name="Margarido G.R.A."/>
            <person name="Almeida C.A."/>
            <person name="Ferrarezi J.A."/>
            <person name="Labate C.A."/>
        </authorList>
    </citation>
    <scope>NUCLEOTIDE SEQUENCE</scope>
    <source>
        <strain evidence="1">MF-1</strain>
    </source>
</reference>
<dbReference type="Proteomes" id="UP000765509">
    <property type="component" value="Unassembled WGS sequence"/>
</dbReference>
<name>A0A9Q3GP92_9BASI</name>
<dbReference type="EMBL" id="AVOT02003882">
    <property type="protein sequence ID" value="MBW0474851.1"/>
    <property type="molecule type" value="Genomic_DNA"/>
</dbReference>
<proteinExistence type="predicted"/>